<keyword evidence="1" id="KW-0472">Membrane</keyword>
<name>A0ABN8QKN6_9CNID</name>
<protein>
    <submittedName>
        <fullName evidence="2">Uncharacterized protein</fullName>
    </submittedName>
</protein>
<reference evidence="2 3" key="1">
    <citation type="submission" date="2022-05" db="EMBL/GenBank/DDBJ databases">
        <authorList>
            <consortium name="Genoscope - CEA"/>
            <person name="William W."/>
        </authorList>
    </citation>
    <scope>NUCLEOTIDE SEQUENCE [LARGE SCALE GENOMIC DNA]</scope>
</reference>
<keyword evidence="3" id="KW-1185">Reference proteome</keyword>
<keyword evidence="1" id="KW-1133">Transmembrane helix</keyword>
<accession>A0ABN8QKN6</accession>
<evidence type="ECO:0000256" key="1">
    <source>
        <dbReference type="SAM" id="Phobius"/>
    </source>
</evidence>
<dbReference type="Proteomes" id="UP001159427">
    <property type="component" value="Unassembled WGS sequence"/>
</dbReference>
<dbReference type="PROSITE" id="PS51257">
    <property type="entry name" value="PROKAR_LIPOPROTEIN"/>
    <property type="match status" value="1"/>
</dbReference>
<sequence length="71" mass="8208">MIRSVLHYVSSIWTSCDKENLSRVFKLQKRAAKVISDANNQAAAGITPFHSLIIFLYTLYIRNLIFFFVIL</sequence>
<dbReference type="EMBL" id="CALNXI010001347">
    <property type="protein sequence ID" value="CAH3165811.1"/>
    <property type="molecule type" value="Genomic_DNA"/>
</dbReference>
<comment type="caution">
    <text evidence="2">The sequence shown here is derived from an EMBL/GenBank/DDBJ whole genome shotgun (WGS) entry which is preliminary data.</text>
</comment>
<feature type="non-terminal residue" evidence="2">
    <location>
        <position position="71"/>
    </location>
</feature>
<organism evidence="2 3">
    <name type="scientific">Porites evermanni</name>
    <dbReference type="NCBI Taxonomy" id="104178"/>
    <lineage>
        <taxon>Eukaryota</taxon>
        <taxon>Metazoa</taxon>
        <taxon>Cnidaria</taxon>
        <taxon>Anthozoa</taxon>
        <taxon>Hexacorallia</taxon>
        <taxon>Scleractinia</taxon>
        <taxon>Fungiina</taxon>
        <taxon>Poritidae</taxon>
        <taxon>Porites</taxon>
    </lineage>
</organism>
<evidence type="ECO:0000313" key="2">
    <source>
        <dbReference type="EMBL" id="CAH3165811.1"/>
    </source>
</evidence>
<evidence type="ECO:0000313" key="3">
    <source>
        <dbReference type="Proteomes" id="UP001159427"/>
    </source>
</evidence>
<keyword evidence="1" id="KW-0812">Transmembrane</keyword>
<gene>
    <name evidence="2" type="ORF">PEVE_00005454</name>
</gene>
<feature type="transmembrane region" description="Helical" evidence="1">
    <location>
        <begin position="49"/>
        <end position="70"/>
    </location>
</feature>
<proteinExistence type="predicted"/>